<evidence type="ECO:0000313" key="3">
    <source>
        <dbReference type="Proteomes" id="UP001332192"/>
    </source>
</evidence>
<reference evidence="2 3" key="1">
    <citation type="journal article" date="2024" name="Front. Microbiol.">
        <title>Novel thermophilic genera Geochorda gen. nov. and Carboxydochorda gen. nov. from the deep terrestrial subsurface reveal the ecophysiological diversity in the class Limnochordia.</title>
        <authorList>
            <person name="Karnachuk O.V."/>
            <person name="Lukina A.P."/>
            <person name="Avakyan M.R."/>
            <person name="Kadnikov V.V."/>
            <person name="Begmatov S."/>
            <person name="Beletsky A.V."/>
            <person name="Vlasova K.G."/>
            <person name="Novikov A.A."/>
            <person name="Shcherbakova V.A."/>
            <person name="Mardanov A.V."/>
            <person name="Ravin N.V."/>
        </authorList>
    </citation>
    <scope>NUCLEOTIDE SEQUENCE [LARGE SCALE GENOMIC DNA]</scope>
    <source>
        <strain evidence="2 3">L945</strain>
    </source>
</reference>
<keyword evidence="1" id="KW-0175">Coiled coil</keyword>
<sequence>MEGRLSWEFLLVPSGAVIKWLLPAGGVAVVDATTQEKNTRLIQQPMRPAEGVYLRGIVDALFIHQDQVKVTEVSRGEDGPVNRQPFLMANPLVDWSGFEIIEPLPFVRDGVLYWKVVVMPKDAAGIAYQAFVDSRTNRVYTVQSDIEQLLGEIRERLDELEVQVDLLKQAR</sequence>
<evidence type="ECO:0000256" key="1">
    <source>
        <dbReference type="SAM" id="Coils"/>
    </source>
</evidence>
<feature type="coiled-coil region" evidence="1">
    <location>
        <begin position="143"/>
        <end position="170"/>
    </location>
</feature>
<organism evidence="2 3">
    <name type="scientific">Carboxydichorda subterranea</name>
    <dbReference type="NCBI Taxonomy" id="3109565"/>
    <lineage>
        <taxon>Bacteria</taxon>
        <taxon>Bacillati</taxon>
        <taxon>Bacillota</taxon>
        <taxon>Limnochordia</taxon>
        <taxon>Limnochordales</taxon>
        <taxon>Geochordaceae</taxon>
        <taxon>Carboxydichorda</taxon>
    </lineage>
</organism>
<keyword evidence="3" id="KW-1185">Reference proteome</keyword>
<protein>
    <submittedName>
        <fullName evidence="2">Uncharacterized protein</fullName>
    </submittedName>
</protein>
<gene>
    <name evidence="2" type="ORF">U7230_14200</name>
</gene>
<accession>A0ABZ1BWP3</accession>
<proteinExistence type="predicted"/>
<evidence type="ECO:0000313" key="2">
    <source>
        <dbReference type="EMBL" id="WRP17215.1"/>
    </source>
</evidence>
<name>A0ABZ1BWP3_9FIRM</name>
<dbReference type="RefSeq" id="WP_324716487.1">
    <property type="nucleotide sequence ID" value="NZ_CP141615.1"/>
</dbReference>
<dbReference type="Proteomes" id="UP001332192">
    <property type="component" value="Chromosome"/>
</dbReference>
<dbReference type="EMBL" id="CP141615">
    <property type="protein sequence ID" value="WRP17215.1"/>
    <property type="molecule type" value="Genomic_DNA"/>
</dbReference>